<dbReference type="InterPro" id="IPR054353">
    <property type="entry name" value="IstA-like_C"/>
</dbReference>
<dbReference type="Proteomes" id="UP000037660">
    <property type="component" value="Unassembled WGS sequence"/>
</dbReference>
<dbReference type="AlphaFoldDB" id="A0A0K8P9W4"/>
<proteinExistence type="predicted"/>
<dbReference type="PANTHER" id="PTHR35004:SF8">
    <property type="entry name" value="TRANSPOSASE RV3428C-RELATED"/>
    <property type="match status" value="1"/>
</dbReference>
<gene>
    <name evidence="2" type="ORF">ISF6_0374</name>
</gene>
<protein>
    <submittedName>
        <fullName evidence="2">Mobile element protein</fullName>
    </submittedName>
</protein>
<reference evidence="3" key="1">
    <citation type="submission" date="2015-07" db="EMBL/GenBank/DDBJ databases">
        <title>Discovery of a poly(ethylene terephthalate assimilation.</title>
        <authorList>
            <person name="Yoshida S."/>
            <person name="Hiraga K."/>
            <person name="Takehana T."/>
            <person name="Taniguchi I."/>
            <person name="Yamaji H."/>
            <person name="Maeda Y."/>
            <person name="Toyohara K."/>
            <person name="Miyamoto K."/>
            <person name="Kimura Y."/>
            <person name="Oda K."/>
        </authorList>
    </citation>
    <scope>NUCLEOTIDE SEQUENCE [LARGE SCALE GENOMIC DNA]</scope>
    <source>
        <strain evidence="3">NBRC 110686 / TISTR 2288 / 201-F6</strain>
    </source>
</reference>
<comment type="caution">
    <text evidence="2">The sequence shown here is derived from an EMBL/GenBank/DDBJ whole genome shotgun (WGS) entry which is preliminary data.</text>
</comment>
<organism evidence="2 3">
    <name type="scientific">Piscinibacter sakaiensis</name>
    <name type="common">Ideonella sakaiensis</name>
    <dbReference type="NCBI Taxonomy" id="1547922"/>
    <lineage>
        <taxon>Bacteria</taxon>
        <taxon>Pseudomonadati</taxon>
        <taxon>Pseudomonadota</taxon>
        <taxon>Betaproteobacteria</taxon>
        <taxon>Burkholderiales</taxon>
        <taxon>Sphaerotilaceae</taxon>
        <taxon>Piscinibacter</taxon>
    </lineage>
</organism>
<dbReference type="SUPFAM" id="SSF53098">
    <property type="entry name" value="Ribonuclease H-like"/>
    <property type="match status" value="1"/>
</dbReference>
<evidence type="ECO:0000259" key="1">
    <source>
        <dbReference type="PROSITE" id="PS50994"/>
    </source>
</evidence>
<dbReference type="GO" id="GO:0015074">
    <property type="term" value="P:DNA integration"/>
    <property type="evidence" value="ECO:0007669"/>
    <property type="project" value="InterPro"/>
</dbReference>
<dbReference type="PROSITE" id="PS50994">
    <property type="entry name" value="INTEGRASE"/>
    <property type="match status" value="1"/>
</dbReference>
<evidence type="ECO:0000313" key="2">
    <source>
        <dbReference type="EMBL" id="GAP38955.1"/>
    </source>
</evidence>
<dbReference type="Pfam" id="PF22483">
    <property type="entry name" value="Mu-transpos_C_2"/>
    <property type="match status" value="1"/>
</dbReference>
<reference evidence="2 3" key="2">
    <citation type="journal article" date="2016" name="Science">
        <title>A bacterium that degrades and assimilates poly(ethylene terephthalate).</title>
        <authorList>
            <person name="Yoshida S."/>
            <person name="Hiraga K."/>
            <person name="Takehana T."/>
            <person name="Taniguchi I."/>
            <person name="Yamaji H."/>
            <person name="Maeda Y."/>
            <person name="Toyohara K."/>
            <person name="Miyamoto K."/>
            <person name="Kimura Y."/>
            <person name="Oda K."/>
        </authorList>
    </citation>
    <scope>NUCLEOTIDE SEQUENCE [LARGE SCALE GENOMIC DNA]</scope>
    <source>
        <strain evidence="3">NBRC 110686 / TISTR 2288 / 201-F6</strain>
    </source>
</reference>
<dbReference type="InterPro" id="IPR012337">
    <property type="entry name" value="RNaseH-like_sf"/>
</dbReference>
<dbReference type="PANTHER" id="PTHR35004">
    <property type="entry name" value="TRANSPOSASE RV3428C-RELATED"/>
    <property type="match status" value="1"/>
</dbReference>
<accession>A0A0K8P9W4</accession>
<dbReference type="STRING" id="1547922.ISF6_0374"/>
<evidence type="ECO:0000313" key="3">
    <source>
        <dbReference type="Proteomes" id="UP000037660"/>
    </source>
</evidence>
<dbReference type="NCBIfam" id="NF033546">
    <property type="entry name" value="transpos_IS21"/>
    <property type="match status" value="1"/>
</dbReference>
<feature type="domain" description="Integrase catalytic" evidence="1">
    <location>
        <begin position="134"/>
        <end position="310"/>
    </location>
</feature>
<dbReference type="RefSeq" id="WP_054022787.1">
    <property type="nucleotide sequence ID" value="NZ_BBYR01000110.1"/>
</dbReference>
<sequence>MNVLKPHLQTTLRTLLEAGASQREIERVTGVDRKTIRSYQRKFAEGAANSPGVATDPAAGIPPPRTPIAAAAAQTASGCEPHRAFIEEQLRLRRNATAIYQDLVDQHGFTGAYNGVKRFVAKVRQREPEQFDRLSFLPGEEMQVDYGEGALTRVPGTDRWRKPRLFVATLRYSRRSFRRVVWRSSQEIWAQLHEQAWRYFGGSCRYVVLDNLKEGVLKPDLYEPELNPVYAATLAHYGVVADPARVRDPNRKGSVENAIGHTQATALKGRRFKTIEEQNEFLEHWEGKWAASRIHGSARRQVQAMYEEERPHLQPLPLLGMQYFTEAQRTVCDDGCVRVDHSSYAARPATIGSRVLVRVFERRIEIRELQTQALLRTHARAERPGTVVLPDSERVFNPSRETRRILGQARAIGVDAQRLCELLFAVEGRVGQRKLWGIVGLAERYPRRLVDAACARAMADGVHSYRHVKALTEKLVAEALAAIDEAPASPVNAPQQAELDLTQAHPLIRDADEYGELFSRCASQHSTTTLTNPEDSPA</sequence>
<keyword evidence="3" id="KW-1185">Reference proteome</keyword>
<dbReference type="InterPro" id="IPR001584">
    <property type="entry name" value="Integrase_cat-core"/>
</dbReference>
<dbReference type="EMBL" id="BBYR01000110">
    <property type="protein sequence ID" value="GAP38955.1"/>
    <property type="molecule type" value="Genomic_DNA"/>
</dbReference>
<name>A0A0K8P9W4_PISS1</name>
<dbReference type="Pfam" id="PF00665">
    <property type="entry name" value="rve"/>
    <property type="match status" value="1"/>
</dbReference>
<dbReference type="OrthoDB" id="2065409at2"/>